<keyword evidence="2" id="KW-1185">Reference proteome</keyword>
<organism evidence="1 2">
    <name type="scientific">Halopseudomonas yangmingensis</name>
    <dbReference type="NCBI Taxonomy" id="1720063"/>
    <lineage>
        <taxon>Bacteria</taxon>
        <taxon>Pseudomonadati</taxon>
        <taxon>Pseudomonadota</taxon>
        <taxon>Gammaproteobacteria</taxon>
        <taxon>Pseudomonadales</taxon>
        <taxon>Pseudomonadaceae</taxon>
        <taxon>Halopseudomonas</taxon>
    </lineage>
</organism>
<dbReference type="RefSeq" id="WP_093478594.1">
    <property type="nucleotide sequence ID" value="NZ_FOUI01000019.1"/>
</dbReference>
<dbReference type="AlphaFoldDB" id="A0A1I4U904"/>
<gene>
    <name evidence="1" type="ORF">SAMN05216217_1192</name>
</gene>
<evidence type="ECO:0000313" key="1">
    <source>
        <dbReference type="EMBL" id="SFM85434.1"/>
    </source>
</evidence>
<dbReference type="STRING" id="1720063.SAMN05216217_1192"/>
<accession>A0A1I4U904</accession>
<dbReference type="Proteomes" id="UP000243629">
    <property type="component" value="Unassembled WGS sequence"/>
</dbReference>
<protein>
    <submittedName>
        <fullName evidence="1">Uncharacterized protein</fullName>
    </submittedName>
</protein>
<sequence length="147" mass="15982">MFNKLIWPAEAALTQDQSDQVAGPIPDYVTIVIMQQVADAIAARVSEEMLAGAAQSLCKALLESASQLACADQAQRICEDHGAVFTSSLDRSFSAAEGIYFYGEDFLIEHYSATGHWIESRLGELDSVCLDFVETSTSQPFAVCVCY</sequence>
<reference evidence="2" key="1">
    <citation type="submission" date="2016-10" db="EMBL/GenBank/DDBJ databases">
        <authorList>
            <person name="Varghese N."/>
            <person name="Submissions S."/>
        </authorList>
    </citation>
    <scope>NUCLEOTIDE SEQUENCE [LARGE SCALE GENOMIC DNA]</scope>
    <source>
        <strain evidence="2">DSM 24213</strain>
    </source>
</reference>
<dbReference type="OrthoDB" id="6870149at2"/>
<name>A0A1I4U904_9GAMM</name>
<dbReference type="EMBL" id="FOUI01000019">
    <property type="protein sequence ID" value="SFM85434.1"/>
    <property type="molecule type" value="Genomic_DNA"/>
</dbReference>
<evidence type="ECO:0000313" key="2">
    <source>
        <dbReference type="Proteomes" id="UP000243629"/>
    </source>
</evidence>
<proteinExistence type="predicted"/>